<name>E8X3D2_GRATM</name>
<dbReference type="EMBL" id="CP002480">
    <property type="protein sequence ID" value="ADW70433.1"/>
    <property type="molecule type" value="Genomic_DNA"/>
</dbReference>
<dbReference type="AlphaFoldDB" id="E8X3D2"/>
<reference evidence="3" key="1">
    <citation type="submission" date="2011-01" db="EMBL/GenBank/DDBJ databases">
        <title>Complete sequence of chromosome of Acidobacterium sp. MP5ACTX9.</title>
        <authorList>
            <consortium name="US DOE Joint Genome Institute"/>
            <person name="Lucas S."/>
            <person name="Copeland A."/>
            <person name="Lapidus A."/>
            <person name="Cheng J.-F."/>
            <person name="Goodwin L."/>
            <person name="Pitluck S."/>
            <person name="Teshima H."/>
            <person name="Detter J.C."/>
            <person name="Han C."/>
            <person name="Tapia R."/>
            <person name="Land M."/>
            <person name="Hauser L."/>
            <person name="Kyrpides N."/>
            <person name="Ivanova N."/>
            <person name="Ovchinnikova G."/>
            <person name="Pagani I."/>
            <person name="Rawat S.R."/>
            <person name="Mannisto M."/>
            <person name="Haggblom M.M."/>
            <person name="Woyke T."/>
        </authorList>
    </citation>
    <scope>NUCLEOTIDE SEQUENCE [LARGE SCALE GENOMIC DNA]</scope>
    <source>
        <strain evidence="3">MP5ACTX9</strain>
    </source>
</reference>
<proteinExistence type="predicted"/>
<keyword evidence="1" id="KW-0812">Transmembrane</keyword>
<keyword evidence="1" id="KW-0472">Membrane</keyword>
<keyword evidence="3" id="KW-1185">Reference proteome</keyword>
<feature type="transmembrane region" description="Helical" evidence="1">
    <location>
        <begin position="68"/>
        <end position="94"/>
    </location>
</feature>
<feature type="transmembrane region" description="Helical" evidence="1">
    <location>
        <begin position="36"/>
        <end position="56"/>
    </location>
</feature>
<sequence length="295" mass="32718">MTKTAIIDLISYVEPLACLAALILMQRRRQIVHFKYLSGFLLTRILSIVIMLPLLHRLGGRISIHASYLSYFFVYWISYAIEAMLGLGMVYDVYKLAMAPLRGLQTLGMVMFRWATAIAVAVAIGMAFGPNVSSHGFLVRAVTQLQQTQSILTLCLLLFVALAIRPMGLSFKSKIFGVSLGLGILASMNLIGSAWISQAPSMSSTFNLINSIMFCIVISTWMTYFALPEPKRRMIVLPTTSPFLRWNQISMALGDEPGFVAVGGIHPDMFAPAEVEIMRRASKKMEPLALRETQA</sequence>
<feature type="transmembrane region" description="Helical" evidence="1">
    <location>
        <begin position="208"/>
        <end position="227"/>
    </location>
</feature>
<dbReference type="OrthoDB" id="110048at2"/>
<protein>
    <submittedName>
        <fullName evidence="2">Uncharacterized protein</fullName>
    </submittedName>
</protein>
<evidence type="ECO:0000313" key="3">
    <source>
        <dbReference type="Proteomes" id="UP000000343"/>
    </source>
</evidence>
<dbReference type="HOGENOM" id="CLU_080735_0_0_0"/>
<dbReference type="RefSeq" id="WP_013581745.1">
    <property type="nucleotide sequence ID" value="NC_015064.1"/>
</dbReference>
<accession>E8X3D2</accession>
<gene>
    <name evidence="2" type="ordered locus">AciX9_3427</name>
</gene>
<dbReference type="Proteomes" id="UP000000343">
    <property type="component" value="Chromosome"/>
</dbReference>
<feature type="transmembrane region" description="Helical" evidence="1">
    <location>
        <begin position="106"/>
        <end position="128"/>
    </location>
</feature>
<feature type="transmembrane region" description="Helical" evidence="1">
    <location>
        <begin position="148"/>
        <end position="164"/>
    </location>
</feature>
<dbReference type="KEGG" id="acm:AciX9_3427"/>
<dbReference type="PaxDb" id="1198114-AciX9_3427"/>
<dbReference type="eggNOG" id="ENOG502ZADD">
    <property type="taxonomic scope" value="Bacteria"/>
</dbReference>
<evidence type="ECO:0000256" key="1">
    <source>
        <dbReference type="SAM" id="Phobius"/>
    </source>
</evidence>
<evidence type="ECO:0000313" key="2">
    <source>
        <dbReference type="EMBL" id="ADW70433.1"/>
    </source>
</evidence>
<feature type="transmembrane region" description="Helical" evidence="1">
    <location>
        <begin position="176"/>
        <end position="196"/>
    </location>
</feature>
<organism evidence="3">
    <name type="scientific">Granulicella tundricola (strain ATCC BAA-1859 / DSM 23138 / MP5ACTX9)</name>
    <dbReference type="NCBI Taxonomy" id="1198114"/>
    <lineage>
        <taxon>Bacteria</taxon>
        <taxon>Pseudomonadati</taxon>
        <taxon>Acidobacteriota</taxon>
        <taxon>Terriglobia</taxon>
        <taxon>Terriglobales</taxon>
        <taxon>Acidobacteriaceae</taxon>
        <taxon>Granulicella</taxon>
    </lineage>
</organism>
<feature type="transmembrane region" description="Helical" evidence="1">
    <location>
        <begin position="6"/>
        <end position="24"/>
    </location>
</feature>
<keyword evidence="1" id="KW-1133">Transmembrane helix</keyword>